<evidence type="ECO:0000259" key="12">
    <source>
        <dbReference type="Pfam" id="PF00148"/>
    </source>
</evidence>
<feature type="domain" description="Nitrogenase/oxidoreductase component 1" evidence="12">
    <location>
        <begin position="60"/>
        <end position="512"/>
    </location>
</feature>
<dbReference type="GO" id="GO:0051536">
    <property type="term" value="F:iron-sulfur cluster binding"/>
    <property type="evidence" value="ECO:0007669"/>
    <property type="project" value="UniProtKB-KW"/>
</dbReference>
<gene>
    <name evidence="13" type="primary">nifD</name>
    <name evidence="13" type="ORF">SBF1_3480003</name>
</gene>
<dbReference type="InterPro" id="IPR000318">
    <property type="entry name" value="Nase_comp1_CS"/>
</dbReference>
<dbReference type="InterPro" id="IPR000510">
    <property type="entry name" value="Nase/OxRdtase_comp1"/>
</dbReference>
<keyword evidence="5 11" id="KW-0560">Oxidoreductase</keyword>
<evidence type="ECO:0000256" key="11">
    <source>
        <dbReference type="RuleBase" id="RU004022"/>
    </source>
</evidence>
<name>A0A2U3L2T2_9FIRM</name>
<dbReference type="GO" id="GO:0005524">
    <property type="term" value="F:ATP binding"/>
    <property type="evidence" value="ECO:0007669"/>
    <property type="project" value="UniProtKB-KW"/>
</dbReference>
<evidence type="ECO:0000256" key="3">
    <source>
        <dbReference type="ARBA" id="ARBA00022741"/>
    </source>
</evidence>
<organism evidence="13 14">
    <name type="scientific">Candidatus Desulfosporosinus infrequens</name>
    <dbReference type="NCBI Taxonomy" id="2043169"/>
    <lineage>
        <taxon>Bacteria</taxon>
        <taxon>Bacillati</taxon>
        <taxon>Bacillota</taxon>
        <taxon>Clostridia</taxon>
        <taxon>Eubacteriales</taxon>
        <taxon>Desulfitobacteriaceae</taxon>
        <taxon>Desulfosporosinus</taxon>
    </lineage>
</organism>
<evidence type="ECO:0000313" key="13">
    <source>
        <dbReference type="EMBL" id="SPF46178.1"/>
    </source>
</evidence>
<dbReference type="GO" id="GO:0016163">
    <property type="term" value="F:nitrogenase activity"/>
    <property type="evidence" value="ECO:0007669"/>
    <property type="project" value="UniProtKB-EC"/>
</dbReference>
<dbReference type="PANTHER" id="PTHR43457:SF1">
    <property type="entry name" value="NITROGENASE MOLYBDENUM-IRON PROTEIN ALPHA CHAIN"/>
    <property type="match status" value="1"/>
</dbReference>
<dbReference type="EC" id="1.18.6.1" evidence="11"/>
<dbReference type="Gene3D" id="3.40.50.1980">
    <property type="entry name" value="Nitrogenase molybdenum iron protein domain"/>
    <property type="match status" value="3"/>
</dbReference>
<dbReference type="PANTHER" id="PTHR43457">
    <property type="entry name" value="NITROGENASE MOLYBDENUM-IRON PROTEIN ALPHA CHAIN"/>
    <property type="match status" value="1"/>
</dbReference>
<evidence type="ECO:0000256" key="1">
    <source>
        <dbReference type="ARBA" id="ARBA00001919"/>
    </source>
</evidence>
<keyword evidence="3" id="KW-0547">Nucleotide-binding</keyword>
<dbReference type="Proteomes" id="UP000238916">
    <property type="component" value="Unassembled WGS sequence"/>
</dbReference>
<dbReference type="SUPFAM" id="SSF53807">
    <property type="entry name" value="Helical backbone' metal receptor"/>
    <property type="match status" value="1"/>
</dbReference>
<keyword evidence="6 11" id="KW-0408">Iron</keyword>
<dbReference type="PROSITE" id="PS00699">
    <property type="entry name" value="NITROGENASE_1_1"/>
    <property type="match status" value="1"/>
</dbReference>
<dbReference type="PROSITE" id="PS00090">
    <property type="entry name" value="NITROGENASE_1_2"/>
    <property type="match status" value="1"/>
</dbReference>
<evidence type="ECO:0000256" key="2">
    <source>
        <dbReference type="ARBA" id="ARBA00022723"/>
    </source>
</evidence>
<keyword evidence="4" id="KW-0067">ATP-binding</keyword>
<dbReference type="EMBL" id="OMOF01000277">
    <property type="protein sequence ID" value="SPF46178.1"/>
    <property type="molecule type" value="Genomic_DNA"/>
</dbReference>
<evidence type="ECO:0000256" key="4">
    <source>
        <dbReference type="ARBA" id="ARBA00022840"/>
    </source>
</evidence>
<accession>A0A2U3L2T2</accession>
<evidence type="ECO:0000256" key="8">
    <source>
        <dbReference type="ARBA" id="ARBA00023231"/>
    </source>
</evidence>
<comment type="similarity">
    <text evidence="10">Belongs to the NifD/NifK/NifE/NifN family.</text>
</comment>
<dbReference type="AlphaFoldDB" id="A0A2U3L2T2"/>
<evidence type="ECO:0000256" key="7">
    <source>
        <dbReference type="ARBA" id="ARBA00023014"/>
    </source>
</evidence>
<evidence type="ECO:0000256" key="9">
    <source>
        <dbReference type="ARBA" id="ARBA00047967"/>
    </source>
</evidence>
<sequence>MIMKDKSIMKEELGKMLDKYPAAAFKGRKGHTLVVDQCLAPQEMVADTRTIPGIITERGCTYAGCKGVVVGPLKDTIAITHGPIGCGYYSWLTRRNKARKNEGEEHNFLAYCFSTDMQEADIVFGGEKKLRAAITEVVEIFHPKTVMICATCPVGLIGDDINAVAVWAEKELGVQTIAFNCEGYKGVSQSAGHHIANNGLFKHIMGTGDAPKKDFSINILGEYNIGGDGWEIERLLKIIGYNIISIMSGDGTVERLRSAHKADLNLVQCHRSINYVAEMLREKHGTDWIKVNFLGIESTIQSLRDTAKYFNDPGLIERTEELIEAELLAIGPKMEKYREICKGKTAALFVGGSRANHFQGLFKELGMETVLAGFEFAHRDDYEGREVIPTIKANADNKNIENLVVERDEKSYRLILSEERYAQLSKEMSLNYFEGMIKIMNDGTVVVDDINHYEMESFMKLLKPDVFGSGIKEKYVIHKMGTFSKQLHSYDYSGPFAGFKGAVIFARDIAMGLTTPAWKLIKPKWKTEPMLEGNYIEEVG</sequence>
<dbReference type="Pfam" id="PF00148">
    <property type="entry name" value="Oxidored_nitro"/>
    <property type="match status" value="1"/>
</dbReference>
<proteinExistence type="inferred from homology"/>
<comment type="catalytic activity">
    <reaction evidence="9 11">
        <text>N2 + 8 reduced [2Fe-2S]-[ferredoxin] + 16 ATP + 16 H2O = H2 + 8 oxidized [2Fe-2S]-[ferredoxin] + 2 NH4(+) + 16 ADP + 16 phosphate + 6 H(+)</text>
        <dbReference type="Rhea" id="RHEA:21448"/>
        <dbReference type="Rhea" id="RHEA-COMP:10000"/>
        <dbReference type="Rhea" id="RHEA-COMP:10001"/>
        <dbReference type="ChEBI" id="CHEBI:15377"/>
        <dbReference type="ChEBI" id="CHEBI:15378"/>
        <dbReference type="ChEBI" id="CHEBI:17997"/>
        <dbReference type="ChEBI" id="CHEBI:18276"/>
        <dbReference type="ChEBI" id="CHEBI:28938"/>
        <dbReference type="ChEBI" id="CHEBI:30616"/>
        <dbReference type="ChEBI" id="CHEBI:33737"/>
        <dbReference type="ChEBI" id="CHEBI:33738"/>
        <dbReference type="ChEBI" id="CHEBI:43474"/>
        <dbReference type="ChEBI" id="CHEBI:456216"/>
        <dbReference type="EC" id="1.18.6.1"/>
    </reaction>
</comment>
<keyword evidence="8 10" id="KW-0535">Nitrogen fixation</keyword>
<keyword evidence="2 11" id="KW-0479">Metal-binding</keyword>
<dbReference type="GO" id="GO:0046872">
    <property type="term" value="F:metal ion binding"/>
    <property type="evidence" value="ECO:0007669"/>
    <property type="project" value="UniProtKB-KW"/>
</dbReference>
<dbReference type="InterPro" id="IPR010143">
    <property type="entry name" value="Nase_comp1_asu"/>
</dbReference>
<protein>
    <recommendedName>
        <fullName evidence="11">Nitrogenase protein alpha chain</fullName>
        <ecNumber evidence="11">1.18.6.1</ecNumber>
    </recommendedName>
</protein>
<dbReference type="NCBIfam" id="TIGR01862">
    <property type="entry name" value="N2-ase-Ialpha"/>
    <property type="match status" value="1"/>
</dbReference>
<evidence type="ECO:0000256" key="10">
    <source>
        <dbReference type="RuleBase" id="RU004021"/>
    </source>
</evidence>
<keyword evidence="7" id="KW-0411">Iron-sulfur</keyword>
<evidence type="ECO:0000256" key="6">
    <source>
        <dbReference type="ARBA" id="ARBA00023004"/>
    </source>
</evidence>
<comment type="cofactor">
    <cofactor evidence="1">
        <name>[8Fe-7S] cluster</name>
        <dbReference type="ChEBI" id="CHEBI:21143"/>
    </cofactor>
</comment>
<reference evidence="14" key="1">
    <citation type="submission" date="2018-02" db="EMBL/GenBank/DDBJ databases">
        <authorList>
            <person name="Hausmann B."/>
        </authorList>
    </citation>
    <scope>NUCLEOTIDE SEQUENCE [LARGE SCALE GENOMIC DNA]</scope>
    <source>
        <strain evidence="14">Peat soil MAG SbF1</strain>
    </source>
</reference>
<evidence type="ECO:0000313" key="14">
    <source>
        <dbReference type="Proteomes" id="UP000238916"/>
    </source>
</evidence>
<evidence type="ECO:0000256" key="5">
    <source>
        <dbReference type="ARBA" id="ARBA00023002"/>
    </source>
</evidence>